<feature type="compositionally biased region" description="Acidic residues" evidence="1">
    <location>
        <begin position="144"/>
        <end position="154"/>
    </location>
</feature>
<comment type="caution">
    <text evidence="2">The sequence shown here is derived from an EMBL/GenBank/DDBJ whole genome shotgun (WGS) entry which is preliminary data.</text>
</comment>
<protein>
    <submittedName>
        <fullName evidence="2">Uncharacterized protein</fullName>
    </submittedName>
</protein>
<accession>A0A7J0DI63</accession>
<gene>
    <name evidence="2" type="ORF">Acr_00g0041700</name>
</gene>
<keyword evidence="3" id="KW-1185">Reference proteome</keyword>
<evidence type="ECO:0000313" key="2">
    <source>
        <dbReference type="EMBL" id="GFS35713.1"/>
    </source>
</evidence>
<feature type="compositionally biased region" description="Basic and acidic residues" evidence="1">
    <location>
        <begin position="127"/>
        <end position="140"/>
    </location>
</feature>
<reference evidence="3" key="1">
    <citation type="submission" date="2019-07" db="EMBL/GenBank/DDBJ databases">
        <title>De Novo Assembly of kiwifruit Actinidia rufa.</title>
        <authorList>
            <person name="Sugita-Konishi S."/>
            <person name="Sato K."/>
            <person name="Mori E."/>
            <person name="Abe Y."/>
            <person name="Kisaki G."/>
            <person name="Hamano K."/>
            <person name="Suezawa K."/>
            <person name="Otani M."/>
            <person name="Fukuda T."/>
            <person name="Manabe T."/>
            <person name="Gomi K."/>
            <person name="Tabuchi M."/>
            <person name="Akimitsu K."/>
            <person name="Kataoka I."/>
        </authorList>
    </citation>
    <scope>NUCLEOTIDE SEQUENCE [LARGE SCALE GENOMIC DNA]</scope>
    <source>
        <strain evidence="3">cv. Fuchu</strain>
    </source>
</reference>
<dbReference type="OrthoDB" id="914052at2759"/>
<feature type="compositionally biased region" description="Pro residues" evidence="1">
    <location>
        <begin position="1"/>
        <end position="11"/>
    </location>
</feature>
<proteinExistence type="predicted"/>
<name>A0A7J0DI63_9ERIC</name>
<sequence>MAITIEPPPPEGFGQYQRREVTKEVITAKPVGTNSEKGKELEAAGSKEGGKQSLNPRKGTSKGTEWVIKKTKAGRSHPSRHEYRDKVGSIMVGKTLEAKTAKKINPLKVISETEETQAQAQPDLEAEDRVDPEVEDRANLEAENQVEPETEAEDQIQAKGPSTVRDIKKSTGTITEQPLKKQVGKAIYFQQAIQIASVELRNKLKQAPKDLKGRSAATAAPKKVPNQINLGILEGGKGHPRDYREDRAGYALPGHLKLSDHSPCTISFFDEEDRGATPFKFFNMWAKHDNFLEIVGNTWRMHLRGIAMYKFYRKLKAVKVPLKDLNKQYFSHIAARAEAGEEDLIRAQQQLHSSPKNHDL</sequence>
<evidence type="ECO:0000313" key="3">
    <source>
        <dbReference type="Proteomes" id="UP000585474"/>
    </source>
</evidence>
<dbReference type="EMBL" id="BJWL01000237">
    <property type="protein sequence ID" value="GFS35713.1"/>
    <property type="molecule type" value="Genomic_DNA"/>
</dbReference>
<dbReference type="AlphaFoldDB" id="A0A7J0DI63"/>
<feature type="region of interest" description="Disordered" evidence="1">
    <location>
        <begin position="1"/>
        <end position="65"/>
    </location>
</feature>
<evidence type="ECO:0000256" key="1">
    <source>
        <dbReference type="SAM" id="MobiDB-lite"/>
    </source>
</evidence>
<feature type="region of interest" description="Disordered" evidence="1">
    <location>
        <begin position="112"/>
        <end position="171"/>
    </location>
</feature>
<organism evidence="2 3">
    <name type="scientific">Actinidia rufa</name>
    <dbReference type="NCBI Taxonomy" id="165716"/>
    <lineage>
        <taxon>Eukaryota</taxon>
        <taxon>Viridiplantae</taxon>
        <taxon>Streptophyta</taxon>
        <taxon>Embryophyta</taxon>
        <taxon>Tracheophyta</taxon>
        <taxon>Spermatophyta</taxon>
        <taxon>Magnoliopsida</taxon>
        <taxon>eudicotyledons</taxon>
        <taxon>Gunneridae</taxon>
        <taxon>Pentapetalae</taxon>
        <taxon>asterids</taxon>
        <taxon>Ericales</taxon>
        <taxon>Actinidiaceae</taxon>
        <taxon>Actinidia</taxon>
    </lineage>
</organism>
<dbReference type="Proteomes" id="UP000585474">
    <property type="component" value="Unassembled WGS sequence"/>
</dbReference>